<evidence type="ECO:0008006" key="6">
    <source>
        <dbReference type="Google" id="ProtNLM"/>
    </source>
</evidence>
<organism evidence="4 5">
    <name type="scientific">Parascedosporium putredinis</name>
    <dbReference type="NCBI Taxonomy" id="1442378"/>
    <lineage>
        <taxon>Eukaryota</taxon>
        <taxon>Fungi</taxon>
        <taxon>Dikarya</taxon>
        <taxon>Ascomycota</taxon>
        <taxon>Pezizomycotina</taxon>
        <taxon>Sordariomycetes</taxon>
        <taxon>Hypocreomycetidae</taxon>
        <taxon>Microascales</taxon>
        <taxon>Microascaceae</taxon>
        <taxon>Parascedosporium</taxon>
    </lineage>
</organism>
<feature type="transmembrane region" description="Helical" evidence="1">
    <location>
        <begin position="355"/>
        <end position="373"/>
    </location>
</feature>
<protein>
    <recommendedName>
        <fullName evidence="6">ER transporter 6TM N-terminal domain-containing protein</fullName>
    </recommendedName>
</protein>
<evidence type="ECO:0000259" key="2">
    <source>
        <dbReference type="Pfam" id="PF10334"/>
    </source>
</evidence>
<feature type="transmembrane region" description="Helical" evidence="1">
    <location>
        <begin position="290"/>
        <end position="311"/>
    </location>
</feature>
<evidence type="ECO:0000256" key="1">
    <source>
        <dbReference type="SAM" id="Phobius"/>
    </source>
</evidence>
<feature type="transmembrane region" description="Helical" evidence="1">
    <location>
        <begin position="851"/>
        <end position="870"/>
    </location>
</feature>
<feature type="transmembrane region" description="Helical" evidence="1">
    <location>
        <begin position="828"/>
        <end position="845"/>
    </location>
</feature>
<evidence type="ECO:0000313" key="4">
    <source>
        <dbReference type="EMBL" id="CAI4212384.1"/>
    </source>
</evidence>
<feature type="transmembrane region" description="Helical" evidence="1">
    <location>
        <begin position="773"/>
        <end position="790"/>
    </location>
</feature>
<keyword evidence="1" id="KW-0472">Membrane</keyword>
<keyword evidence="1" id="KW-1133">Transmembrane helix</keyword>
<feature type="domain" description="Putative ER transporter 6TM N-terminal" evidence="3">
    <location>
        <begin position="222"/>
        <end position="379"/>
    </location>
</feature>
<comment type="caution">
    <text evidence="4">The sequence shown here is derived from an EMBL/GenBank/DDBJ whole genome shotgun (WGS) entry which is preliminary data.</text>
</comment>
<keyword evidence="5" id="KW-1185">Reference proteome</keyword>
<feature type="transmembrane region" description="Helical" evidence="1">
    <location>
        <begin position="260"/>
        <end position="283"/>
    </location>
</feature>
<dbReference type="OrthoDB" id="2274698at2759"/>
<feature type="transmembrane region" description="Helical" evidence="1">
    <location>
        <begin position="890"/>
        <end position="910"/>
    </location>
</feature>
<dbReference type="Proteomes" id="UP000838763">
    <property type="component" value="Unassembled WGS sequence"/>
</dbReference>
<dbReference type="AlphaFoldDB" id="A0A9P1M8K1"/>
<dbReference type="InterPro" id="IPR018823">
    <property type="entry name" value="ArAE_2_N"/>
</dbReference>
<name>A0A9P1M8K1_9PEZI</name>
<feature type="domain" description="DUF2421" evidence="2">
    <location>
        <begin position="957"/>
        <end position="1120"/>
    </location>
</feature>
<dbReference type="PANTHER" id="PTHR37994:SF3">
    <property type="entry name" value="ER TRANSPORTER 6TM N-TERMINAL DOMAIN-CONTAINING PROTEIN"/>
    <property type="match status" value="1"/>
</dbReference>
<proteinExistence type="predicted"/>
<dbReference type="InterPro" id="IPR018820">
    <property type="entry name" value="BRE4-related_DUF2421"/>
</dbReference>
<dbReference type="EMBL" id="CALLCH030000004">
    <property type="protein sequence ID" value="CAI4212384.1"/>
    <property type="molecule type" value="Genomic_DNA"/>
</dbReference>
<evidence type="ECO:0000259" key="3">
    <source>
        <dbReference type="Pfam" id="PF10337"/>
    </source>
</evidence>
<reference evidence="4" key="1">
    <citation type="submission" date="2022-11" db="EMBL/GenBank/DDBJ databases">
        <authorList>
            <person name="Scott C."/>
            <person name="Bruce N."/>
        </authorList>
    </citation>
    <scope>NUCLEOTIDE SEQUENCE</scope>
</reference>
<feature type="domain" description="Putative ER transporter 6TM N-terminal" evidence="3">
    <location>
        <begin position="394"/>
        <end position="612"/>
    </location>
</feature>
<dbReference type="Pfam" id="PF10334">
    <property type="entry name" value="BRE4"/>
    <property type="match status" value="1"/>
</dbReference>
<gene>
    <name evidence="4" type="ORF">PPNO1_LOCUS2148</name>
</gene>
<accession>A0A9P1M8K1</accession>
<dbReference type="Pfam" id="PF10337">
    <property type="entry name" value="ArAE_2_N"/>
    <property type="match status" value="2"/>
</dbReference>
<keyword evidence="1" id="KW-0812">Transmembrane</keyword>
<sequence>MLQTKEQHQGQTQTASGEKLLVSPLCWTHRHLELLNCAFVTLDAEESSDAQPISSHDELEIARFQHLLACDNFRLRQEAITSLVITGGTNLIIASHPRRFLFVPDLLRRVPRGPYEPVALFFDQEFLRSLRWNALRPRDAADGTVNEPAFHIAEKRLRTMTPRNSSEDPFILAALVAMAQSAAGSSLQTHGDTLRPEEDSLPILTAPARLLTNAPPPPKSRLPAFLDHFSKRELKVFFRCWAAAWSGSILMFIGPTLRTIGTATFFAGLVVVIIPPSGIVFVYILGSVTLLIGVLLGWGWGALVMKVASLARPAPETAARVIALRRAAAQRAEESSTDVATASQMLVHEGFMLDVRVTVVTYCLICIFIYVLARLRGARRHRHRHRPRLLHLPLPRSTSHVVLDTAGDILQLLHVPLRFASSTLGGAAAQREDEENLAHLRQTRAKIIAASGQMEACLAFLPLDFSVGRWGPRDVKDITEGLKTVMTAAVSLLDFHTGRIANEASALEALRTHALETDSLEAYAAAEAKPHEIGGQQKLQLGAFIRGLRWSDNQPLREETVRKLITASEDAMGACLEGIEAAGECIAMVNRCRWFGKPSPAERQQVSARCHAALLWLRKARPAYIRESTDTVLDAYLRTAEPGTAKDPHAWAAGRLRSLVIGMVYEEHVVVAMAGVEGFIDRVVTTFDASPRTRLWSPANFHKASAWAFDKNARAPDMAPASEEDPDKVLASRTKKAEERLRVRRGHYSVRRNPVGQAISATFDWLTNPEGLYALRMVIVTIATSIPGLLPQTAGFFYREKGIWALIMAQTGLVLYMADFTFSVMSRILGSVNGGVLGLAVWYIGSGNGPGNPYGLSGAMAVALVVLVWCRYADVQNPSYGNPGVGYNVFWRRLLLALIGIAAATVVQIFPARHRQPSTSQGHSLTLSAPFPTTTPCFSPHGADPTPTEPCSRGPFPSMSTSLSMLDGLIGVLRYEISSSPFDSQSLRLIKGHCEAMNRNLARLLALSGTLPIQYQDRLAAVTGALEERNIGEVMSVLSVCEQSLKTADALPEALPAPLVTKAFEHWQSHHPNIDPALDPELMRDDDYRRFCVALSTYMKFLGDIDELVLVLKDVLGESHLIARHPQILV</sequence>
<evidence type="ECO:0000313" key="5">
    <source>
        <dbReference type="Proteomes" id="UP000838763"/>
    </source>
</evidence>
<dbReference type="PANTHER" id="PTHR37994">
    <property type="entry name" value="ARAE_2_N DOMAIN-CONTAINING PROTEIN-RELATED"/>
    <property type="match status" value="1"/>
</dbReference>